<feature type="region of interest" description="Disordered" evidence="1">
    <location>
        <begin position="276"/>
        <end position="307"/>
    </location>
</feature>
<protein>
    <submittedName>
        <fullName evidence="2">Uncharacterized protein</fullName>
    </submittedName>
</protein>
<keyword evidence="3" id="KW-1185">Reference proteome</keyword>
<dbReference type="Proteomes" id="UP001189429">
    <property type="component" value="Unassembled WGS sequence"/>
</dbReference>
<evidence type="ECO:0000313" key="2">
    <source>
        <dbReference type="EMBL" id="CAK0838339.1"/>
    </source>
</evidence>
<feature type="non-terminal residue" evidence="2">
    <location>
        <position position="410"/>
    </location>
</feature>
<feature type="compositionally biased region" description="Basic and acidic residues" evidence="1">
    <location>
        <begin position="276"/>
        <end position="287"/>
    </location>
</feature>
<evidence type="ECO:0000313" key="3">
    <source>
        <dbReference type="Proteomes" id="UP001189429"/>
    </source>
</evidence>
<dbReference type="EMBL" id="CAUYUJ010014216">
    <property type="protein sequence ID" value="CAK0838339.1"/>
    <property type="molecule type" value="Genomic_DNA"/>
</dbReference>
<gene>
    <name evidence="2" type="ORF">PCOR1329_LOCUS34309</name>
</gene>
<proteinExistence type="predicted"/>
<name>A0ABN9T0R0_9DINO</name>
<organism evidence="2 3">
    <name type="scientific">Prorocentrum cordatum</name>
    <dbReference type="NCBI Taxonomy" id="2364126"/>
    <lineage>
        <taxon>Eukaryota</taxon>
        <taxon>Sar</taxon>
        <taxon>Alveolata</taxon>
        <taxon>Dinophyceae</taxon>
        <taxon>Prorocentrales</taxon>
        <taxon>Prorocentraceae</taxon>
        <taxon>Prorocentrum</taxon>
    </lineage>
</organism>
<accession>A0ABN9T0R0</accession>
<comment type="caution">
    <text evidence="2">The sequence shown here is derived from an EMBL/GenBank/DDBJ whole genome shotgun (WGS) entry which is preliminary data.</text>
</comment>
<sequence>MPLIGMALAGLLDGDFYFVRYGVPGPPLFHERRCVHLPLIQAGGVSASCTTDDDHYDEDHSPGGDVVERCFLPGGARGEAPPAVVGGGGARVCRFRGAPLVATLGASRDAAAVRAGHLAPGLPLAPYVGGVGSGLVAFAVLGPGWPVRRPRTRVWICQFMPAGGGRPVARHHRCKTDCRLSDEGGVVEHLRICTALENAIWFDQIYVTEMASFELLGRALQVLEERYCDRLAGFSDPSRVDTHRHRGIELACDSCGACPTLQDWVSQELAEEHATLKDRRATREERAAAATAKAKAKARGRQGGPRPGFANPTLLFMAMHGFLVLLGLPRSDSATSSRCRRWGAERAPWLLGVSAVARRRAGASKTVDWANACIDSLNSAYGHAKHEQPQRPMNASQRAALDHIESGFLQ</sequence>
<evidence type="ECO:0000256" key="1">
    <source>
        <dbReference type="SAM" id="MobiDB-lite"/>
    </source>
</evidence>
<reference evidence="2" key="1">
    <citation type="submission" date="2023-10" db="EMBL/GenBank/DDBJ databases">
        <authorList>
            <person name="Chen Y."/>
            <person name="Shah S."/>
            <person name="Dougan E. K."/>
            <person name="Thang M."/>
            <person name="Chan C."/>
        </authorList>
    </citation>
    <scope>NUCLEOTIDE SEQUENCE [LARGE SCALE GENOMIC DNA]</scope>
</reference>